<dbReference type="eggNOG" id="ENOG5033A2M">
    <property type="taxonomic scope" value="Bacteria"/>
</dbReference>
<reference evidence="1 2" key="1">
    <citation type="journal article" date="2001" name="FEMS Microbiol. Lett.">
        <title>Oceanobacillus iheyensis gen. nov., sp. nov., a deep-sea extremely halotolerant and alkaliphilic species isolated from a depth of 1050 m on the Iheya Ridge.</title>
        <authorList>
            <person name="Lu J."/>
            <person name="Nogi Y."/>
            <person name="Takami H."/>
        </authorList>
    </citation>
    <scope>NUCLEOTIDE SEQUENCE [LARGE SCALE GENOMIC DNA]</scope>
    <source>
        <strain evidence="2">DSM 14371 / CIP 107618 / JCM 11309 / KCTC 3954 / HTE831</strain>
    </source>
</reference>
<gene>
    <name evidence="1" type="ordered locus">OB2140</name>
</gene>
<dbReference type="AlphaFoldDB" id="Q8EPG6"/>
<proteinExistence type="predicted"/>
<dbReference type="Pfam" id="PF11148">
    <property type="entry name" value="DUF2922"/>
    <property type="match status" value="1"/>
</dbReference>
<protein>
    <submittedName>
        <fullName evidence="1">Hypothetical conserved protein</fullName>
    </submittedName>
</protein>
<name>Q8EPG6_OCEIH</name>
<dbReference type="InterPro" id="IPR021321">
    <property type="entry name" value="DUF2922"/>
</dbReference>
<evidence type="ECO:0000313" key="1">
    <source>
        <dbReference type="EMBL" id="BAC14096.1"/>
    </source>
</evidence>
<dbReference type="RefSeq" id="WP_011066534.1">
    <property type="nucleotide sequence ID" value="NC_004193.1"/>
</dbReference>
<accession>Q8EPG6</accession>
<reference evidence="1 2" key="2">
    <citation type="journal article" date="2002" name="Nucleic Acids Res.">
        <title>Genome sequence of Oceanobacillus iheyensis isolated from the Iheya Ridge and its unexpected adaptive capabilities to extreme environments.</title>
        <authorList>
            <person name="Takami H."/>
            <person name="Takaki Y."/>
            <person name="Uchiyama I."/>
        </authorList>
    </citation>
    <scope>NUCLEOTIDE SEQUENCE [LARGE SCALE GENOMIC DNA]</scope>
    <source>
        <strain evidence="2">DSM 14371 / CIP 107618 / JCM 11309 / KCTC 3954 / HTE831</strain>
    </source>
</reference>
<organism evidence="1 2">
    <name type="scientific">Oceanobacillus iheyensis (strain DSM 14371 / CIP 107618 / JCM 11309 / KCTC 3954 / HTE831)</name>
    <dbReference type="NCBI Taxonomy" id="221109"/>
    <lineage>
        <taxon>Bacteria</taxon>
        <taxon>Bacillati</taxon>
        <taxon>Bacillota</taxon>
        <taxon>Bacilli</taxon>
        <taxon>Bacillales</taxon>
        <taxon>Bacillaceae</taxon>
        <taxon>Oceanobacillus</taxon>
    </lineage>
</organism>
<dbReference type="OrthoDB" id="2454247at2"/>
<dbReference type="KEGG" id="oih:OB2140"/>
<sequence>MRRLELKFTNQEGKVVTYSLDQPIEPVDTNAINEAMDTIIGENAFSSSGGDLIEKHSARIVERTVEDIELG</sequence>
<keyword evidence="2" id="KW-1185">Reference proteome</keyword>
<dbReference type="Proteomes" id="UP000000822">
    <property type="component" value="Chromosome"/>
</dbReference>
<dbReference type="STRING" id="221109.gene:10734388"/>
<dbReference type="EMBL" id="BA000028">
    <property type="protein sequence ID" value="BAC14096.1"/>
    <property type="molecule type" value="Genomic_DNA"/>
</dbReference>
<evidence type="ECO:0000313" key="2">
    <source>
        <dbReference type="Proteomes" id="UP000000822"/>
    </source>
</evidence>
<dbReference type="HOGENOM" id="CLU_181401_4_2_9"/>